<proteinExistence type="predicted"/>
<dbReference type="Proteomes" id="UP000183038">
    <property type="component" value="Unassembled WGS sequence"/>
</dbReference>
<accession>A0A1H4M937</accession>
<name>A0A1H4M937_9FLAO</name>
<evidence type="ECO:0000313" key="3">
    <source>
        <dbReference type="Proteomes" id="UP000183038"/>
    </source>
</evidence>
<evidence type="ECO:0000313" key="2">
    <source>
        <dbReference type="EMBL" id="SEB79549.1"/>
    </source>
</evidence>
<dbReference type="AlphaFoldDB" id="A0A1H4M937"/>
<dbReference type="Pfam" id="PF12728">
    <property type="entry name" value="HTH_17"/>
    <property type="match status" value="1"/>
</dbReference>
<sequence length="90" mass="10564">MEVICLQSEAFYELVETVVERVKEDTQGHTLDKWIDDKEAMRMLRITSKTTLAVLRDGGDIRFSQPRKKIILYDRESINAYLDKHAKDTF</sequence>
<dbReference type="OrthoDB" id="1524679at2"/>
<reference evidence="2 3" key="1">
    <citation type="submission" date="2016-10" db="EMBL/GenBank/DDBJ databases">
        <authorList>
            <person name="de Groot N.N."/>
        </authorList>
    </citation>
    <scope>NUCLEOTIDE SEQUENCE [LARGE SCALE GENOMIC DNA]</scope>
    <source>
        <strain evidence="2 3">MAR_2009_71</strain>
    </source>
</reference>
<dbReference type="RefSeq" id="WP_074671621.1">
    <property type="nucleotide sequence ID" value="NZ_FNTB01000001.1"/>
</dbReference>
<organism evidence="2 3">
    <name type="scientific">Maribacter dokdonensis</name>
    <dbReference type="NCBI Taxonomy" id="320912"/>
    <lineage>
        <taxon>Bacteria</taxon>
        <taxon>Pseudomonadati</taxon>
        <taxon>Bacteroidota</taxon>
        <taxon>Flavobacteriia</taxon>
        <taxon>Flavobacteriales</taxon>
        <taxon>Flavobacteriaceae</taxon>
        <taxon>Maribacter</taxon>
    </lineage>
</organism>
<feature type="domain" description="Helix-turn-helix" evidence="1">
    <location>
        <begin position="37"/>
        <end position="85"/>
    </location>
</feature>
<evidence type="ECO:0000259" key="1">
    <source>
        <dbReference type="Pfam" id="PF12728"/>
    </source>
</evidence>
<dbReference type="InterPro" id="IPR041657">
    <property type="entry name" value="HTH_17"/>
</dbReference>
<dbReference type="EMBL" id="FNTB01000001">
    <property type="protein sequence ID" value="SEB79549.1"/>
    <property type="molecule type" value="Genomic_DNA"/>
</dbReference>
<protein>
    <submittedName>
        <fullName evidence="2">Helix-turn-helix domain-containing protein</fullName>
    </submittedName>
</protein>
<gene>
    <name evidence="2" type="ORF">SAMN05192540_1565</name>
</gene>